<sequence length="74" mass="8240">MGGRSVVIIEGKTPRQKKIKYINQFELHTVLANLELGSHLVMQMSRLVKDLPSVEPTFVKGLQLHGQRGTRAAS</sequence>
<proteinExistence type="predicted"/>
<evidence type="ECO:0000313" key="2">
    <source>
        <dbReference type="Proteomes" id="UP000275951"/>
    </source>
</evidence>
<name>A0A3S9QLF7_9ACTO</name>
<evidence type="ECO:0000313" key="1">
    <source>
        <dbReference type="EMBL" id="AZR06784.1"/>
    </source>
</evidence>
<protein>
    <submittedName>
        <fullName evidence="1">Uncharacterized protein</fullName>
    </submittedName>
</protein>
<organism evidence="1 2">
    <name type="scientific">Trueperella pyogenes</name>
    <dbReference type="NCBI Taxonomy" id="1661"/>
    <lineage>
        <taxon>Bacteria</taxon>
        <taxon>Bacillati</taxon>
        <taxon>Actinomycetota</taxon>
        <taxon>Actinomycetes</taxon>
        <taxon>Actinomycetales</taxon>
        <taxon>Actinomycetaceae</taxon>
        <taxon>Trueperella</taxon>
    </lineage>
</organism>
<dbReference type="RefSeq" id="WP_108726581.1">
    <property type="nucleotide sequence ID" value="NZ_CP029001.1"/>
</dbReference>
<dbReference type="Proteomes" id="UP000275951">
    <property type="component" value="Chromosome"/>
</dbReference>
<gene>
    <name evidence="1" type="ORF">EBQ10_05400</name>
</gene>
<dbReference type="AlphaFoldDB" id="A0A3S9QLF7"/>
<dbReference type="EMBL" id="CP033905">
    <property type="protein sequence ID" value="AZR06784.1"/>
    <property type="molecule type" value="Genomic_DNA"/>
</dbReference>
<reference evidence="1 2" key="1">
    <citation type="submission" date="2018-11" db="EMBL/GenBank/DDBJ databases">
        <title>Multidrug-resistant genes are associated with an 42-kb island TGI1 carrying a complex class 1 integron in a Trueperella pyogenes.</title>
        <authorList>
            <person name="Dong W."/>
        </authorList>
    </citation>
    <scope>NUCLEOTIDE SEQUENCE [LARGE SCALE GENOMIC DNA]</scope>
    <source>
        <strain evidence="1 2">TP4</strain>
    </source>
</reference>
<accession>A0A3S9QLF7</accession>